<dbReference type="InterPro" id="IPR015700">
    <property type="entry name" value="RPC1"/>
</dbReference>
<evidence type="ECO:0000256" key="1">
    <source>
        <dbReference type="ARBA" id="ARBA00004123"/>
    </source>
</evidence>
<evidence type="ECO:0000256" key="5">
    <source>
        <dbReference type="ARBA" id="ARBA00022695"/>
    </source>
</evidence>
<dbReference type="GO" id="GO:0006351">
    <property type="term" value="P:DNA-templated transcription"/>
    <property type="evidence" value="ECO:0007669"/>
    <property type="project" value="InterPro"/>
</dbReference>
<dbReference type="OrthoDB" id="270392at2759"/>
<dbReference type="Gene3D" id="6.20.50.80">
    <property type="match status" value="1"/>
</dbReference>
<dbReference type="InterPro" id="IPR007066">
    <property type="entry name" value="RNA_pol_Rpb1_3"/>
</dbReference>
<dbReference type="CDD" id="cd02583">
    <property type="entry name" value="RNAP_III_RPC1_N"/>
    <property type="match status" value="1"/>
</dbReference>
<dbReference type="InterPro" id="IPR000722">
    <property type="entry name" value="RNA_pol_asu"/>
</dbReference>
<evidence type="ECO:0000256" key="6">
    <source>
        <dbReference type="ARBA" id="ARBA00022723"/>
    </source>
</evidence>
<evidence type="ECO:0000313" key="15">
    <source>
        <dbReference type="Proteomes" id="UP000193411"/>
    </source>
</evidence>
<dbReference type="GO" id="GO:0000428">
    <property type="term" value="C:DNA-directed RNA polymerase complex"/>
    <property type="evidence" value="ECO:0007669"/>
    <property type="project" value="UniProtKB-KW"/>
</dbReference>
<dbReference type="STRING" id="765915.A0A1Y2I1T4"/>
<name>A0A1Y2I1T4_9FUNG</name>
<dbReference type="Proteomes" id="UP000193411">
    <property type="component" value="Unassembled WGS sequence"/>
</dbReference>
<dbReference type="InterPro" id="IPR042102">
    <property type="entry name" value="RNA_pol_Rpb1_3_sf"/>
</dbReference>
<sequence>MLSRERKVLQPKYIQFGVSSREQIVQSSEVEVMLPETFKFVDRDRQGTVPHGPLDMRLGPAEKTGICGTCGAKLVDCPGHFGHIRLVLPLFHVGYFRAIITALQNICKTCSRVMLTEADRRAYLKKLRVPTMDNMTRARTLKAINTACRKHQYCPYLGPLKVAHDKFRGKKVKDDHDLFVQSFQSAAQHVPEVAAFAPKVQDELHPLRVLQLFQAITDEDVELLGMNPEFGRPEQYLWTYLPVPPGGQSLSSVMVRHISLASCSTEQWDFMQLTAGLYINSEMPGIPLQMAMAPDAKRHRGFTQRLKGKRVDFSGRTVISPDPNMRIDQHNIEKLRKLVATGSDEHPGANYVVEGQSGIKKSLSFPKVREITARNLRVGDVVERHMQDGDVVLFNRQPSLHKLSIMSHFAKVMPWRTFRFNECVCTPGHGVMGVKNNLVTPRNGEPIIAATQDFITASYLISRKDAFFDRFQMNQMLNFMGDIKFDIPPPCIVMCGVWDKSVVGDGNKRSVFYVCMNRLAKLCARFLGNHGFSIGIQDVQAPPELIRKKEAMIATGYAECDELIRKSKAGELENQPGCNTEQTLEAKMQGVLNKIREDAGALCTLELNKYNAPLTMAICGSKGSKLNLSQMVACVGQQVIAGSRVPDGFDERSLPHFPKGSKTPGAKGFVRNSFYTGLTPTEFLFHAMSGREGLVDTAVKTAETGYMQRRLMKAMEDLTAHYDKTVRDSSSGVVQFMYGDDNLDPANIEGDNQPVEFHRNLKHALNLFHLPSMPPLSPKQVIDVVDATTSSPAWAGFSAKFIEQLKEFVHKSVAGEIARMRMRPVAKFDVVNELFSINRRQLDFFLGLSHRKYQKALIEPGTAVGAIGAQSIGEPGTQMTLKTFHFAGVASMNVTLGVPRIKEIINAAKVINTPIVWAKLVDPHNEVVARIVKGRIETTKLGDVARFFEVVYDTSGAHLAMEIDMDAVRKLQLELTPPMVVNALTRAKAPKIDYSQIRVHGNEIRISPRGTGGPAASRVRAKVKTNTDDGVVTEYVDVDPMTELQQYKRLLPDVVIHGYPSIKRAVISKQKGDEFALAAEGYGLQDVMNTDGVIGTETKSNHVMEVEKVLGIEAARATIIEQINTTMESHGLTIDPRHTMLLSDVMTFKGEVLGITRFGVSKMKDSVLMLASFEKTTDHLFDASLYSKKDPVEGVSECIIMGIPMPIGSGIFKLVQKAESKPFTRPKLLFDPPAPSASIRA</sequence>
<evidence type="ECO:0000313" key="14">
    <source>
        <dbReference type="EMBL" id="ORZ40828.1"/>
    </source>
</evidence>
<dbReference type="FunFam" id="1.10.150.390:FF:000004">
    <property type="entry name" value="DNA-directed RNA polymerase subunit"/>
    <property type="match status" value="1"/>
</dbReference>
<reference evidence="14 15" key="1">
    <citation type="submission" date="2016-07" db="EMBL/GenBank/DDBJ databases">
        <title>Pervasive Adenine N6-methylation of Active Genes in Fungi.</title>
        <authorList>
            <consortium name="DOE Joint Genome Institute"/>
            <person name="Mondo S.J."/>
            <person name="Dannebaum R.O."/>
            <person name="Kuo R.C."/>
            <person name="Labutti K."/>
            <person name="Haridas S."/>
            <person name="Kuo A."/>
            <person name="Salamov A."/>
            <person name="Ahrendt S.R."/>
            <person name="Lipzen A."/>
            <person name="Sullivan W."/>
            <person name="Andreopoulos W.B."/>
            <person name="Clum A."/>
            <person name="Lindquist E."/>
            <person name="Daum C."/>
            <person name="Ramamoorthy G.K."/>
            <person name="Gryganskyi A."/>
            <person name="Culley D."/>
            <person name="Magnuson J.K."/>
            <person name="James T.Y."/>
            <person name="O'Malley M.A."/>
            <person name="Stajich J.E."/>
            <person name="Spatafora J.W."/>
            <person name="Visel A."/>
            <person name="Grigoriev I.V."/>
        </authorList>
    </citation>
    <scope>NUCLEOTIDE SEQUENCE [LARGE SCALE GENOMIC DNA]</scope>
    <source>
        <strain evidence="14 15">PL171</strain>
    </source>
</reference>
<dbReference type="InterPro" id="IPR044893">
    <property type="entry name" value="RNA_pol_Rpb1_clamp_domain"/>
</dbReference>
<comment type="caution">
    <text evidence="14">The sequence shown here is derived from an EMBL/GenBank/DDBJ whole genome shotgun (WGS) entry which is preliminary data.</text>
</comment>
<keyword evidence="3 12" id="KW-0240">DNA-directed RNA polymerase</keyword>
<keyword evidence="8" id="KW-0460">Magnesium</keyword>
<dbReference type="SMART" id="SM00663">
    <property type="entry name" value="RPOLA_N"/>
    <property type="match status" value="1"/>
</dbReference>
<dbReference type="InterPro" id="IPR007083">
    <property type="entry name" value="RNA_pol_Rpb1_4"/>
</dbReference>
<dbReference type="Pfam" id="PF04983">
    <property type="entry name" value="RNA_pol_Rpb1_3"/>
    <property type="match status" value="1"/>
</dbReference>
<dbReference type="CDD" id="cd02736">
    <property type="entry name" value="RNAP_III_Rpc1_C"/>
    <property type="match status" value="1"/>
</dbReference>
<dbReference type="AlphaFoldDB" id="A0A1Y2I1T4"/>
<dbReference type="InterPro" id="IPR035697">
    <property type="entry name" value="RNAP_III_RPC1_N"/>
</dbReference>
<keyword evidence="9 12" id="KW-0804">Transcription</keyword>
<dbReference type="PANTHER" id="PTHR48446">
    <property type="entry name" value="DNA-DIRECTED RNA POLYMERASE SUBUNIT BETA' N-TERMINAL SECTION"/>
    <property type="match status" value="1"/>
</dbReference>
<accession>A0A1Y2I1T4</accession>
<evidence type="ECO:0000256" key="8">
    <source>
        <dbReference type="ARBA" id="ARBA00022842"/>
    </source>
</evidence>
<keyword evidence="15" id="KW-1185">Reference proteome</keyword>
<dbReference type="GO" id="GO:0003677">
    <property type="term" value="F:DNA binding"/>
    <property type="evidence" value="ECO:0007669"/>
    <property type="project" value="InterPro"/>
</dbReference>
<dbReference type="Gene3D" id="1.10.150.390">
    <property type="match status" value="1"/>
</dbReference>
<comment type="function">
    <text evidence="12">DNA-dependent RNA polymerase catalyzes the transcription of DNA into RNA using the four ribonucleoside triphosphates as substrates.</text>
</comment>
<evidence type="ECO:0000256" key="11">
    <source>
        <dbReference type="ARBA" id="ARBA00048552"/>
    </source>
</evidence>
<dbReference type="InterPro" id="IPR007080">
    <property type="entry name" value="RNA_pol_Rpb1_1"/>
</dbReference>
<gene>
    <name evidence="14" type="ORF">BCR44DRAFT_1423867</name>
</gene>
<comment type="subcellular location">
    <subcellularLocation>
        <location evidence="1">Nucleus</location>
    </subcellularLocation>
</comment>
<keyword evidence="10" id="KW-0539">Nucleus</keyword>
<organism evidence="14 15">
    <name type="scientific">Catenaria anguillulae PL171</name>
    <dbReference type="NCBI Taxonomy" id="765915"/>
    <lineage>
        <taxon>Eukaryota</taxon>
        <taxon>Fungi</taxon>
        <taxon>Fungi incertae sedis</taxon>
        <taxon>Blastocladiomycota</taxon>
        <taxon>Blastocladiomycetes</taxon>
        <taxon>Blastocladiales</taxon>
        <taxon>Catenariaceae</taxon>
        <taxon>Catenaria</taxon>
    </lineage>
</organism>
<protein>
    <recommendedName>
        <fullName evidence="12">DNA-directed RNA polymerase subunit</fullName>
        <ecNumber evidence="12">2.7.7.6</ecNumber>
    </recommendedName>
</protein>
<keyword evidence="5 12" id="KW-0548">Nucleotidyltransferase</keyword>
<dbReference type="Pfam" id="PF00623">
    <property type="entry name" value="RNA_pol_Rpb1_2"/>
    <property type="match status" value="1"/>
</dbReference>
<evidence type="ECO:0000256" key="2">
    <source>
        <dbReference type="ARBA" id="ARBA00006460"/>
    </source>
</evidence>
<dbReference type="Pfam" id="PF04998">
    <property type="entry name" value="RNA_pol_Rpb1_5"/>
    <property type="match status" value="1"/>
</dbReference>
<keyword evidence="7" id="KW-0862">Zinc</keyword>
<dbReference type="EMBL" id="MCFL01000002">
    <property type="protein sequence ID" value="ORZ40828.1"/>
    <property type="molecule type" value="Genomic_DNA"/>
</dbReference>
<keyword evidence="4 12" id="KW-0808">Transferase</keyword>
<evidence type="ECO:0000256" key="10">
    <source>
        <dbReference type="ARBA" id="ARBA00023242"/>
    </source>
</evidence>
<dbReference type="Gene3D" id="4.10.860.120">
    <property type="entry name" value="RNA polymerase II, clamp domain"/>
    <property type="match status" value="1"/>
</dbReference>
<comment type="similarity">
    <text evidence="2 12">Belongs to the RNA polymerase beta' chain family.</text>
</comment>
<proteinExistence type="inferred from homology"/>
<comment type="catalytic activity">
    <reaction evidence="11 12">
        <text>RNA(n) + a ribonucleoside 5'-triphosphate = RNA(n+1) + diphosphate</text>
        <dbReference type="Rhea" id="RHEA:21248"/>
        <dbReference type="Rhea" id="RHEA-COMP:14527"/>
        <dbReference type="Rhea" id="RHEA-COMP:17342"/>
        <dbReference type="ChEBI" id="CHEBI:33019"/>
        <dbReference type="ChEBI" id="CHEBI:61557"/>
        <dbReference type="ChEBI" id="CHEBI:140395"/>
        <dbReference type="EC" id="2.7.7.6"/>
    </reaction>
</comment>
<dbReference type="EC" id="2.7.7.6" evidence="12"/>
<dbReference type="InterPro" id="IPR007081">
    <property type="entry name" value="RNA_pol_Rpb1_5"/>
</dbReference>
<dbReference type="Gene3D" id="3.30.1490.180">
    <property type="entry name" value="RNA polymerase ii"/>
    <property type="match status" value="1"/>
</dbReference>
<dbReference type="InterPro" id="IPR006592">
    <property type="entry name" value="RNA_pol_N"/>
</dbReference>
<dbReference type="InterPro" id="IPR035698">
    <property type="entry name" value="RNAP_III_Rpc1_C"/>
</dbReference>
<dbReference type="Gene3D" id="1.10.132.30">
    <property type="match status" value="1"/>
</dbReference>
<dbReference type="Gene3D" id="2.40.40.20">
    <property type="match status" value="1"/>
</dbReference>
<dbReference type="InterPro" id="IPR038120">
    <property type="entry name" value="Rpb1_funnel_sf"/>
</dbReference>
<evidence type="ECO:0000256" key="12">
    <source>
        <dbReference type="RuleBase" id="RU004279"/>
    </source>
</evidence>
<dbReference type="Pfam" id="PF05000">
    <property type="entry name" value="RNA_pol_Rpb1_4"/>
    <property type="match status" value="1"/>
</dbReference>
<dbReference type="FunFam" id="1.10.132.30:FF:000001">
    <property type="entry name" value="DNA-directed RNA polymerase subunit"/>
    <property type="match status" value="1"/>
</dbReference>
<evidence type="ECO:0000256" key="3">
    <source>
        <dbReference type="ARBA" id="ARBA00022478"/>
    </source>
</evidence>
<evidence type="ECO:0000259" key="13">
    <source>
        <dbReference type="SMART" id="SM00663"/>
    </source>
</evidence>
<dbReference type="GO" id="GO:0003899">
    <property type="term" value="F:DNA-directed RNA polymerase activity"/>
    <property type="evidence" value="ECO:0007669"/>
    <property type="project" value="UniProtKB-EC"/>
</dbReference>
<dbReference type="Gene3D" id="6.10.250.2940">
    <property type="match status" value="1"/>
</dbReference>
<dbReference type="GO" id="GO:0046872">
    <property type="term" value="F:metal ion binding"/>
    <property type="evidence" value="ECO:0007669"/>
    <property type="project" value="UniProtKB-KW"/>
</dbReference>
<evidence type="ECO:0000256" key="9">
    <source>
        <dbReference type="ARBA" id="ARBA00023163"/>
    </source>
</evidence>
<feature type="domain" description="RNA polymerase N-terminal" evidence="13">
    <location>
        <begin position="234"/>
        <end position="462"/>
    </location>
</feature>
<evidence type="ECO:0000256" key="7">
    <source>
        <dbReference type="ARBA" id="ARBA00022833"/>
    </source>
</evidence>
<dbReference type="Pfam" id="PF04997">
    <property type="entry name" value="RNA_pol_Rpb1_1"/>
    <property type="match status" value="1"/>
</dbReference>
<dbReference type="Gene3D" id="1.10.274.100">
    <property type="entry name" value="RNA polymerase Rpb1, domain 3"/>
    <property type="match status" value="1"/>
</dbReference>
<keyword evidence="6" id="KW-0479">Metal-binding</keyword>
<dbReference type="PANTHER" id="PTHR48446:SF1">
    <property type="entry name" value="DNA-DIRECTED RNA POLYMERASE SUBUNIT BETA' N-TERMINAL SECTION"/>
    <property type="match status" value="1"/>
</dbReference>
<dbReference type="SUPFAM" id="SSF64484">
    <property type="entry name" value="beta and beta-prime subunits of DNA dependent RNA-polymerase"/>
    <property type="match status" value="1"/>
</dbReference>
<dbReference type="GO" id="GO:0005634">
    <property type="term" value="C:nucleus"/>
    <property type="evidence" value="ECO:0007669"/>
    <property type="project" value="UniProtKB-SubCell"/>
</dbReference>
<evidence type="ECO:0000256" key="4">
    <source>
        <dbReference type="ARBA" id="ARBA00022679"/>
    </source>
</evidence>